<keyword evidence="2" id="KW-1185">Reference proteome</keyword>
<proteinExistence type="predicted"/>
<organism evidence="1 2">
    <name type="scientific">Dysosmobacter acutus</name>
    <dbReference type="NCBI Taxonomy" id="2841504"/>
    <lineage>
        <taxon>Bacteria</taxon>
        <taxon>Bacillati</taxon>
        <taxon>Bacillota</taxon>
        <taxon>Clostridia</taxon>
        <taxon>Eubacteriales</taxon>
        <taxon>Oscillospiraceae</taxon>
        <taxon>Dysosmobacter</taxon>
    </lineage>
</organism>
<name>A0ABS6FBJ0_9FIRM</name>
<gene>
    <name evidence="1" type="ORF">KQI82_08915</name>
</gene>
<reference evidence="1 2" key="1">
    <citation type="submission" date="2021-06" db="EMBL/GenBank/DDBJ databases">
        <authorList>
            <person name="Sun Q."/>
            <person name="Li D."/>
        </authorList>
    </citation>
    <scope>NUCLEOTIDE SEQUENCE [LARGE SCALE GENOMIC DNA]</scope>
    <source>
        <strain evidence="1 2">MSJ-2</strain>
    </source>
</reference>
<dbReference type="Proteomes" id="UP000787672">
    <property type="component" value="Unassembled WGS sequence"/>
</dbReference>
<sequence length="47" mass="5094">MILLLLDAAVIKLLDGIVQFALQRRAKRRVRSSRLILGTGAPAHQGG</sequence>
<protein>
    <submittedName>
        <fullName evidence="1">Uncharacterized protein</fullName>
    </submittedName>
</protein>
<evidence type="ECO:0000313" key="2">
    <source>
        <dbReference type="Proteomes" id="UP000787672"/>
    </source>
</evidence>
<evidence type="ECO:0000313" key="1">
    <source>
        <dbReference type="EMBL" id="MBU5627026.1"/>
    </source>
</evidence>
<comment type="caution">
    <text evidence="1">The sequence shown here is derived from an EMBL/GenBank/DDBJ whole genome shotgun (WGS) entry which is preliminary data.</text>
</comment>
<accession>A0ABS6FBJ0</accession>
<dbReference type="RefSeq" id="WP_216632436.1">
    <property type="nucleotide sequence ID" value="NZ_JAHLQN010000001.1"/>
</dbReference>
<dbReference type="EMBL" id="JAHLQN010000001">
    <property type="protein sequence ID" value="MBU5627026.1"/>
    <property type="molecule type" value="Genomic_DNA"/>
</dbReference>